<gene>
    <name evidence="1" type="ORF">SVUK_LOCUS6438</name>
</gene>
<evidence type="ECO:0000313" key="1">
    <source>
        <dbReference type="EMBL" id="VDM71440.1"/>
    </source>
</evidence>
<protein>
    <submittedName>
        <fullName evidence="1">Uncharacterized protein</fullName>
    </submittedName>
</protein>
<organism evidence="1 2">
    <name type="scientific">Strongylus vulgaris</name>
    <name type="common">Blood worm</name>
    <dbReference type="NCBI Taxonomy" id="40348"/>
    <lineage>
        <taxon>Eukaryota</taxon>
        <taxon>Metazoa</taxon>
        <taxon>Ecdysozoa</taxon>
        <taxon>Nematoda</taxon>
        <taxon>Chromadorea</taxon>
        <taxon>Rhabditida</taxon>
        <taxon>Rhabditina</taxon>
        <taxon>Rhabditomorpha</taxon>
        <taxon>Strongyloidea</taxon>
        <taxon>Strongylidae</taxon>
        <taxon>Strongylus</taxon>
    </lineage>
</organism>
<proteinExistence type="predicted"/>
<name>A0A3P7IES8_STRVU</name>
<sequence>MDEKRLSRLAAKTLFNGPSFAVKVDENDLKGFNAITPPPIPPPIQEPVPIRPTFFRNRRFIPTQLVPIQPFTTFRNTRVY</sequence>
<dbReference type="AlphaFoldDB" id="A0A3P7IES8"/>
<dbReference type="EMBL" id="UYYB01020407">
    <property type="protein sequence ID" value="VDM71440.1"/>
    <property type="molecule type" value="Genomic_DNA"/>
</dbReference>
<accession>A0A3P7IES8</accession>
<dbReference type="Proteomes" id="UP000270094">
    <property type="component" value="Unassembled WGS sequence"/>
</dbReference>
<reference evidence="1 2" key="1">
    <citation type="submission" date="2018-11" db="EMBL/GenBank/DDBJ databases">
        <authorList>
            <consortium name="Pathogen Informatics"/>
        </authorList>
    </citation>
    <scope>NUCLEOTIDE SEQUENCE [LARGE SCALE GENOMIC DNA]</scope>
</reference>
<evidence type="ECO:0000313" key="2">
    <source>
        <dbReference type="Proteomes" id="UP000270094"/>
    </source>
</evidence>
<keyword evidence="2" id="KW-1185">Reference proteome</keyword>